<evidence type="ECO:0000313" key="3">
    <source>
        <dbReference type="EMBL" id="CAJ47988.1"/>
    </source>
</evidence>
<gene>
    <name evidence="3" type="ordered locus">BAV0386</name>
</gene>
<dbReference type="RefSeq" id="WP_012416081.1">
    <property type="nucleotide sequence ID" value="NC_010645.1"/>
</dbReference>
<sequence length="412" mass="46357">MADQIAGKVPRIRFKAYSEPWAEEKIGDVLAEKRRPIVLEDDQRYELITVKRRNEGVVSRGHLLGRDILVKNYAQLKAGDFVISKRQVVHGATGIVPPALDGAIVSNEYLVAVDSERLRTEFLTIVASLPAMRRKFVLSSYGVDIEKLFFDAADWKKRDIPIPCTKEQTDISGYFQALKHIIEFHQQKHGKIQALKQALLQKMFPRSGAATPELRFKGFSGNWAIERLGQVGRTQSGIGFPDTEQGGKVGTPFFKISDMSLAGNENEMLTANNYVNDAQLQRNRWVPIGDVPAVVFAKVGAALMLNRKRMVRSPFLIDNNAMAYIFDSTWDEDFGKALFDTIYLPKYAQVGALPSYNGSDIEGITVHRPKDRLEQKQIGGFFKLLDTLISKHATQLHKLKQVESACREVMFV</sequence>
<dbReference type="STRING" id="360910.BAV0386"/>
<reference evidence="3 4" key="1">
    <citation type="journal article" date="2006" name="J. Bacteriol.">
        <title>Comparison of the genome sequence of the poultry pathogen Bordetella avium with those of B. bronchiseptica, B. pertussis, and B. parapertussis reveals extensive diversity in surface structures associated with host interaction.</title>
        <authorList>
            <person name="Sebaihia M."/>
            <person name="Preston A."/>
            <person name="Maskell D.J."/>
            <person name="Kuzmiak H."/>
            <person name="Connell T.D."/>
            <person name="King N.D."/>
            <person name="Orndorff P.E."/>
            <person name="Miyamoto D.M."/>
            <person name="Thomson N.R."/>
            <person name="Harris D."/>
            <person name="Goble A."/>
            <person name="Lord A."/>
            <person name="Murphy L."/>
            <person name="Quail M.A."/>
            <person name="Rutter S."/>
            <person name="Squares R."/>
            <person name="Squares S."/>
            <person name="Woodward J."/>
            <person name="Parkhill J."/>
            <person name="Temple L.M."/>
        </authorList>
    </citation>
    <scope>NUCLEOTIDE SEQUENCE [LARGE SCALE GENOMIC DNA]</scope>
    <source>
        <strain evidence="3 4">197N</strain>
    </source>
</reference>
<keyword evidence="4" id="KW-1185">Reference proteome</keyword>
<dbReference type="SUPFAM" id="SSF116734">
    <property type="entry name" value="DNA methylase specificity domain"/>
    <property type="match status" value="2"/>
</dbReference>
<keyword evidence="2" id="KW-0238">DNA-binding</keyword>
<name>Q2KZC1_BORA1</name>
<dbReference type="HOGENOM" id="CLU_021095_0_2_4"/>
<dbReference type="AlphaFoldDB" id="Q2KZC1"/>
<dbReference type="InterPro" id="IPR044946">
    <property type="entry name" value="Restrct_endonuc_typeI_TRD_sf"/>
</dbReference>
<dbReference type="Proteomes" id="UP000001977">
    <property type="component" value="Chromosome"/>
</dbReference>
<dbReference type="eggNOG" id="COG0732">
    <property type="taxonomic scope" value="Bacteria"/>
</dbReference>
<evidence type="ECO:0000256" key="1">
    <source>
        <dbReference type="ARBA" id="ARBA00022747"/>
    </source>
</evidence>
<accession>Q2KZC1</accession>
<dbReference type="GO" id="GO:0003677">
    <property type="term" value="F:DNA binding"/>
    <property type="evidence" value="ECO:0007669"/>
    <property type="project" value="UniProtKB-KW"/>
</dbReference>
<evidence type="ECO:0000256" key="2">
    <source>
        <dbReference type="ARBA" id="ARBA00023125"/>
    </source>
</evidence>
<dbReference type="REBASE" id="14416">
    <property type="entry name" value="S.Bav197ORF387P"/>
</dbReference>
<keyword evidence="1" id="KW-0680">Restriction system</keyword>
<dbReference type="KEGG" id="bav:BAV0386"/>
<dbReference type="PANTHER" id="PTHR30408:SF12">
    <property type="entry name" value="TYPE I RESTRICTION ENZYME MJAVIII SPECIFICITY SUBUNIT"/>
    <property type="match status" value="1"/>
</dbReference>
<protein>
    <submittedName>
        <fullName evidence="3">Restriction modification system, specificity subunit</fullName>
    </submittedName>
</protein>
<organism evidence="3 4">
    <name type="scientific">Bordetella avium (strain 197N)</name>
    <dbReference type="NCBI Taxonomy" id="360910"/>
    <lineage>
        <taxon>Bacteria</taxon>
        <taxon>Pseudomonadati</taxon>
        <taxon>Pseudomonadota</taxon>
        <taxon>Betaproteobacteria</taxon>
        <taxon>Burkholderiales</taxon>
        <taxon>Alcaligenaceae</taxon>
        <taxon>Bordetella</taxon>
    </lineage>
</organism>
<evidence type="ECO:0000313" key="4">
    <source>
        <dbReference type="Proteomes" id="UP000001977"/>
    </source>
</evidence>
<dbReference type="GO" id="GO:0009307">
    <property type="term" value="P:DNA restriction-modification system"/>
    <property type="evidence" value="ECO:0007669"/>
    <property type="project" value="UniProtKB-KW"/>
</dbReference>
<dbReference type="InterPro" id="IPR052021">
    <property type="entry name" value="Type-I_RS_S_subunit"/>
</dbReference>
<dbReference type="PANTHER" id="PTHR30408">
    <property type="entry name" value="TYPE-1 RESTRICTION ENZYME ECOKI SPECIFICITY PROTEIN"/>
    <property type="match status" value="1"/>
</dbReference>
<dbReference type="EMBL" id="AM167904">
    <property type="protein sequence ID" value="CAJ47988.1"/>
    <property type="molecule type" value="Genomic_DNA"/>
</dbReference>
<dbReference type="Gene3D" id="3.90.220.20">
    <property type="entry name" value="DNA methylase specificity domains"/>
    <property type="match status" value="2"/>
</dbReference>
<proteinExistence type="predicted"/>